<organism evidence="1 2">
    <name type="scientific">Staurois parvus</name>
    <dbReference type="NCBI Taxonomy" id="386267"/>
    <lineage>
        <taxon>Eukaryota</taxon>
        <taxon>Metazoa</taxon>
        <taxon>Chordata</taxon>
        <taxon>Craniata</taxon>
        <taxon>Vertebrata</taxon>
        <taxon>Euteleostomi</taxon>
        <taxon>Amphibia</taxon>
        <taxon>Batrachia</taxon>
        <taxon>Anura</taxon>
        <taxon>Neobatrachia</taxon>
        <taxon>Ranoidea</taxon>
        <taxon>Ranidae</taxon>
        <taxon>Staurois</taxon>
    </lineage>
</organism>
<dbReference type="EMBL" id="CATNWA010014489">
    <property type="protein sequence ID" value="CAI9572351.1"/>
    <property type="molecule type" value="Genomic_DNA"/>
</dbReference>
<name>A0ABN9DIA6_9NEOB</name>
<comment type="caution">
    <text evidence="1">The sequence shown here is derived from an EMBL/GenBank/DDBJ whole genome shotgun (WGS) entry which is preliminary data.</text>
</comment>
<reference evidence="1" key="1">
    <citation type="submission" date="2023-05" db="EMBL/GenBank/DDBJ databases">
        <authorList>
            <person name="Stuckert A."/>
        </authorList>
    </citation>
    <scope>NUCLEOTIDE SEQUENCE</scope>
</reference>
<feature type="non-terminal residue" evidence="1">
    <location>
        <position position="1"/>
    </location>
</feature>
<sequence>NRVCPSACPLALRVTIRSAPLHQLSPSECPFTSGIPITLPPYIRYSHQSAPLYSKYSFLSYFPIRAPLYIIFPVRVSLSTVCAHLCPLNIKWAIVPLTKCAHQSAP</sequence>
<accession>A0ABN9DIA6</accession>
<keyword evidence="2" id="KW-1185">Reference proteome</keyword>
<evidence type="ECO:0000313" key="1">
    <source>
        <dbReference type="EMBL" id="CAI9572351.1"/>
    </source>
</evidence>
<dbReference type="Proteomes" id="UP001162483">
    <property type="component" value="Unassembled WGS sequence"/>
</dbReference>
<gene>
    <name evidence="1" type="ORF">SPARVUS_LOCUS7432200</name>
</gene>
<proteinExistence type="predicted"/>
<protein>
    <submittedName>
        <fullName evidence="1">Uncharacterized protein</fullName>
    </submittedName>
</protein>
<evidence type="ECO:0000313" key="2">
    <source>
        <dbReference type="Proteomes" id="UP001162483"/>
    </source>
</evidence>